<dbReference type="Proteomes" id="UP000184462">
    <property type="component" value="Unassembled WGS sequence"/>
</dbReference>
<proteinExistence type="predicted"/>
<keyword evidence="4" id="KW-1185">Reference proteome</keyword>
<dbReference type="SUPFAM" id="SSF52172">
    <property type="entry name" value="CheY-like"/>
    <property type="match status" value="1"/>
</dbReference>
<dbReference type="InterPro" id="IPR011006">
    <property type="entry name" value="CheY-like_superfamily"/>
</dbReference>
<dbReference type="GO" id="GO:0003677">
    <property type="term" value="F:DNA binding"/>
    <property type="evidence" value="ECO:0007669"/>
    <property type="project" value="UniProtKB-KW"/>
</dbReference>
<dbReference type="SMART" id="SM00448">
    <property type="entry name" value="REC"/>
    <property type="match status" value="1"/>
</dbReference>
<protein>
    <submittedName>
        <fullName evidence="3">DNA-binding response regulator, NarL/FixJ family, contains REC and HTH domains</fullName>
    </submittedName>
</protein>
<organism evidence="3 4">
    <name type="scientific">Psychroflexus salarius</name>
    <dbReference type="NCBI Taxonomy" id="1155689"/>
    <lineage>
        <taxon>Bacteria</taxon>
        <taxon>Pseudomonadati</taxon>
        <taxon>Bacteroidota</taxon>
        <taxon>Flavobacteriia</taxon>
        <taxon>Flavobacteriales</taxon>
        <taxon>Flavobacteriaceae</taxon>
        <taxon>Psychroflexus</taxon>
    </lineage>
</organism>
<feature type="modified residue" description="4-aspartylphosphate" evidence="1">
    <location>
        <position position="67"/>
    </location>
</feature>
<dbReference type="PROSITE" id="PS50110">
    <property type="entry name" value="RESPONSE_REGULATORY"/>
    <property type="match status" value="1"/>
</dbReference>
<accession>A0A1M4UYV9</accession>
<dbReference type="AlphaFoldDB" id="A0A1M4UYV9"/>
<keyword evidence="3" id="KW-0238">DNA-binding</keyword>
<keyword evidence="1" id="KW-0597">Phosphoprotein</keyword>
<evidence type="ECO:0000313" key="4">
    <source>
        <dbReference type="Proteomes" id="UP000184462"/>
    </source>
</evidence>
<dbReference type="STRING" id="1155689.SAMN05444278_103162"/>
<reference evidence="3 4" key="1">
    <citation type="submission" date="2016-11" db="EMBL/GenBank/DDBJ databases">
        <authorList>
            <person name="Jaros S."/>
            <person name="Januszkiewicz K."/>
            <person name="Wedrychowicz H."/>
        </authorList>
    </citation>
    <scope>NUCLEOTIDE SEQUENCE [LARGE SCALE GENOMIC DNA]</scope>
    <source>
        <strain evidence="3 4">DSM 25661</strain>
    </source>
</reference>
<name>A0A1M4UYV9_9FLAO</name>
<dbReference type="Gene3D" id="3.40.50.2300">
    <property type="match status" value="1"/>
</dbReference>
<dbReference type="EMBL" id="FQTW01000003">
    <property type="protein sequence ID" value="SHE61827.1"/>
    <property type="molecule type" value="Genomic_DNA"/>
</dbReference>
<feature type="domain" description="Response regulatory" evidence="2">
    <location>
        <begin position="6"/>
        <end position="139"/>
    </location>
</feature>
<dbReference type="OrthoDB" id="651456at2"/>
<dbReference type="InterPro" id="IPR001789">
    <property type="entry name" value="Sig_transdc_resp-reg_receiver"/>
</dbReference>
<dbReference type="GO" id="GO:0000160">
    <property type="term" value="P:phosphorelay signal transduction system"/>
    <property type="evidence" value="ECO:0007669"/>
    <property type="project" value="InterPro"/>
</dbReference>
<gene>
    <name evidence="3" type="ORF">SAMN05444278_103162</name>
</gene>
<evidence type="ECO:0000313" key="3">
    <source>
        <dbReference type="EMBL" id="SHE61827.1"/>
    </source>
</evidence>
<evidence type="ECO:0000256" key="1">
    <source>
        <dbReference type="PROSITE-ProRule" id="PRU00169"/>
    </source>
</evidence>
<dbReference type="Pfam" id="PF00072">
    <property type="entry name" value="Response_reg"/>
    <property type="match status" value="1"/>
</dbReference>
<dbReference type="RefSeq" id="WP_073192611.1">
    <property type="nucleotide sequence ID" value="NZ_FQTW01000003.1"/>
</dbReference>
<evidence type="ECO:0000259" key="2">
    <source>
        <dbReference type="PROSITE" id="PS50110"/>
    </source>
</evidence>
<sequence length="226" mass="25629">MLKPYTILIIDDHPLIVEAYKTAIKQAETQQNQFQFKVTSAEDADQATAVINQFKHQNSSPDLVILDIKIPPSSDGKILSGEDLAPVLKATFNNLKLIVSTTFNNNYRLNSILKQINPDGLLVKNDITSKTLEEAMITVINQPPFYSKTVLQLLRKTASNNYLIDEIDRRLLYEISIGTRMNELPDVINLSKAALEKRKRNLKEVFKVQNNDDRSLIIQAKKEGYV</sequence>